<dbReference type="PANTHER" id="PTHR23197:SF8">
    <property type="entry name" value="FIBRONECTIN TYPE III DOMAIN-CONTAINING PROTEIN 1"/>
    <property type="match status" value="1"/>
</dbReference>
<dbReference type="OMA" id="QIGFGTP"/>
<feature type="compositionally biased region" description="Polar residues" evidence="1">
    <location>
        <begin position="484"/>
        <end position="509"/>
    </location>
</feature>
<feature type="compositionally biased region" description="Basic and acidic residues" evidence="1">
    <location>
        <begin position="1025"/>
        <end position="1038"/>
    </location>
</feature>
<dbReference type="PRINTS" id="PR00014">
    <property type="entry name" value="FNTYPEIII"/>
</dbReference>
<dbReference type="GeneID" id="103134517"/>
<dbReference type="Pfam" id="PF21731">
    <property type="entry name" value="TARSH_C"/>
    <property type="match status" value="1"/>
</dbReference>
<dbReference type="Pfam" id="PF00041">
    <property type="entry name" value="fn3"/>
    <property type="match status" value="2"/>
</dbReference>
<feature type="compositionally biased region" description="Polar residues" evidence="1">
    <location>
        <begin position="844"/>
        <end position="854"/>
    </location>
</feature>
<feature type="compositionally biased region" description="Low complexity" evidence="1">
    <location>
        <begin position="1076"/>
        <end position="1087"/>
    </location>
</feature>
<feature type="compositionally biased region" description="Basic residues" evidence="1">
    <location>
        <begin position="582"/>
        <end position="602"/>
    </location>
</feature>
<dbReference type="CDD" id="cd00063">
    <property type="entry name" value="FN3"/>
    <property type="match status" value="3"/>
</dbReference>
<feature type="compositionally biased region" description="Polar residues" evidence="1">
    <location>
        <begin position="1039"/>
        <end position="1075"/>
    </location>
</feature>
<evidence type="ECO:0000256" key="1">
    <source>
        <dbReference type="SAM" id="MobiDB-lite"/>
    </source>
</evidence>
<proteinExistence type="predicted"/>
<protein>
    <submittedName>
        <fullName evidence="4">Fibronectin type III domain containing 1</fullName>
    </submittedName>
</protein>
<evidence type="ECO:0000313" key="5">
    <source>
        <dbReference type="Proteomes" id="UP000028760"/>
    </source>
</evidence>
<dbReference type="CTD" id="84624"/>
<dbReference type="SMART" id="SM00060">
    <property type="entry name" value="FN3"/>
    <property type="match status" value="3"/>
</dbReference>
<dbReference type="InterPro" id="IPR003961">
    <property type="entry name" value="FN3_dom"/>
</dbReference>
<evidence type="ECO:0000259" key="3">
    <source>
        <dbReference type="PROSITE" id="PS50853"/>
    </source>
</evidence>
<organism evidence="4 5">
    <name type="scientific">Poecilia formosa</name>
    <name type="common">Amazon molly</name>
    <name type="synonym">Limia formosa</name>
    <dbReference type="NCBI Taxonomy" id="48698"/>
    <lineage>
        <taxon>Eukaryota</taxon>
        <taxon>Metazoa</taxon>
        <taxon>Chordata</taxon>
        <taxon>Craniata</taxon>
        <taxon>Vertebrata</taxon>
        <taxon>Euteleostomi</taxon>
        <taxon>Actinopterygii</taxon>
        <taxon>Neopterygii</taxon>
        <taxon>Teleostei</taxon>
        <taxon>Neoteleostei</taxon>
        <taxon>Acanthomorphata</taxon>
        <taxon>Ovalentaria</taxon>
        <taxon>Atherinomorphae</taxon>
        <taxon>Cyprinodontiformes</taxon>
        <taxon>Poeciliidae</taxon>
        <taxon>Poeciliinae</taxon>
        <taxon>Poecilia</taxon>
    </lineage>
</organism>
<sequence length="1841" mass="201108">MAAAARRTLLALFFTFCAPQCGWAAEKTLRPQSGKHTAADKVFRESWEPSIHLDGRPVDRFVFNSNKPSRSHRFTKVNKESRPHSVEDVDPEWINLDGFAVLSHAPVNNSSAAGFVRTATRSNSAAAGRKTRVDRTAQPAGTAFTRTHRRAPQSSSGPRQPEKASPGTPLLERRRQQRTKPQADQRNRQAQKLTSESVHVVSLQAQKALGQSLPNNGAATAKTSPPEPPEYEAQDISVRVMSAKSVLISWVDPAVEMRKVDPGATRSYTVRFREKGESARWEYKESNQRRIMIDTLSADGMYEFSVRISQGEKQGKWSVSVFQRTPESAPSGPPENFEVKPLRGKGTAVIATWDPPEEPNGRIREYILSYAPAIKPFGMKTITYREGTTKATIDGLTPGERYIFKIRATNRRGMGPQSKAFSVAMPRSSGTASSLSKTKDTQTTSKPIIEQDTDKKSDLEPTEVPEGPVTTPKPHNTNRRVRPLSQTRSYHSIFSSIRGSVRNTANRGSTRGAEREHEEQVDDKKPTTPPPVVETTTVVPETKELDNDVSPLSEEEVDYDVEPLTTETPSLKVLTPSTTKSAFKRPYRPNRRPIKIRVHQKTGSKSTYSVSSADSSSSSSSSSTSSSSSSATSPVSSSSENSFSSSSRSSLSHTSLLPSSHVPESEPSKKDNIESTNHETAKIHQKPNLTSTRNSLTHGKPLVVVNSQETESAPTDTSSSIAERSSNAGSRFGSRFGHGRRQPGSFFRGNSTRLLKGYKPAVTTQFHLPSQSKNQVISNTGSSDKTHSTLTERNQNQEISNPSDPKSSKSTSRSTLDSQTTSDSSVFDKSQPASESRSHDSKISQDSQASTSHGSPIHNLNRDISGSSQSVSERHSSSTSQNNKNSRGSDTSSNRDISPSKRTENTVYTNKDDIESKAEGSTLNSRAQTTQDIREEDRQDESSNKKTVGPRTRISSSFAERFPWLASQYPGRFTSSSRTSYPRQDARTPLTRVSSSVGAGRPLLRETPTRVSGAAGASGVSLKQETTEDLKITSRPDSMKNSVVLNSGKSSLPNQHAVTGDTRNPATVSSSETFMSSNSGSLSLEKSSALRDFSEVTHKEMSKSEDNMRENVDTLSTERNGKLTDLTSVQTNPASPSVHRHEENNESVATKETSSRARAGTSTGISPSIRRSGVGTNGRVRSSLIASRQLSGSRLSVRPHLVQNSRLGGSAPDSSSTSSLNMPKPVLTSASDADHDATVKDTESTGGNAHSGSSLPSSRDTFRNQGGRTRYPIVRGNPNNGGRFKPGNGNGKNGKPNLTAMSGKDTTSSHGSNKAVGHKFITGPDGTRWVVDLEKGVLMNQDGQVLQDSQGKAKRVVLGDDGRTIFDHMGSPLVSQEGIALFGHGRNSQPVVNPKDKVLMIGGKPVLGLDVPPPKTSTTTTTTLAPTTTLEPTTDWTTEDFSTALPYPTCPPGTFSKRDEFGYPILDPEGILDCYPEEESSGMEMDPILTVAMMPDALNLDKDELLVQTTLPPTTTTIATTTTTTTTAIPTTEPQVRVSNRGPVSEFDLSGKKRFTAPFVNYIQKDPGAPCSLTEALEYLQVDVLENLMEKDRMAVNQNQPPKRKPQNFTVVAMEGCHSFIILDWAKPLKDDMVSGYMVHSASYDDILNNRWSSRISNGTHLPVENLKPNSRYYFKVQAKNVFGLGPFSETLTYVTESDDPLLIDRPPGGEPIWIPFTFKYNPVHSSCKGSQYVKRTWYRKFVGVVLCNSLRYKIFMGDGLREPFYSIGDTLGQGEDHCQFVDSHKDGRTGPAYLSETLPSAQGYYRAYRQEPVTFGVIGRRTSHPFVGWYECGVPIPGKW</sequence>
<feature type="region of interest" description="Disordered" evidence="1">
    <location>
        <begin position="1410"/>
        <end position="1434"/>
    </location>
</feature>
<feature type="compositionally biased region" description="Low complexity" evidence="1">
    <location>
        <begin position="604"/>
        <end position="660"/>
    </location>
</feature>
<feature type="compositionally biased region" description="Low complexity" evidence="1">
    <location>
        <begin position="1416"/>
        <end position="1434"/>
    </location>
</feature>
<feature type="compositionally biased region" description="Polar residues" evidence="1">
    <location>
        <begin position="881"/>
        <end position="897"/>
    </location>
</feature>
<feature type="domain" description="Fibronectin type-III" evidence="3">
    <location>
        <begin position="333"/>
        <end position="428"/>
    </location>
</feature>
<feature type="compositionally biased region" description="Low complexity" evidence="1">
    <location>
        <begin position="462"/>
        <end position="474"/>
    </location>
</feature>
<feature type="region of interest" description="Disordered" evidence="1">
    <location>
        <begin position="209"/>
        <end position="231"/>
    </location>
</feature>
<feature type="compositionally biased region" description="Polar residues" evidence="1">
    <location>
        <begin position="973"/>
        <end position="982"/>
    </location>
</feature>
<dbReference type="Proteomes" id="UP000028760">
    <property type="component" value="Unassembled WGS sequence"/>
</dbReference>
<feature type="compositionally biased region" description="Polar residues" evidence="1">
    <location>
        <begin position="1184"/>
        <end position="1194"/>
    </location>
</feature>
<dbReference type="OrthoDB" id="6129306at2759"/>
<feature type="signal peptide" evidence="2">
    <location>
        <begin position="1"/>
        <end position="24"/>
    </location>
</feature>
<feature type="compositionally biased region" description="Polar residues" evidence="1">
    <location>
        <begin position="428"/>
        <end position="446"/>
    </location>
</feature>
<feature type="region of interest" description="Disordered" evidence="1">
    <location>
        <begin position="972"/>
        <end position="1320"/>
    </location>
</feature>
<dbReference type="PROSITE" id="PS50853">
    <property type="entry name" value="FN3"/>
    <property type="match status" value="3"/>
</dbReference>
<dbReference type="SUPFAM" id="SSF49265">
    <property type="entry name" value="Fibronectin type III"/>
    <property type="match status" value="2"/>
</dbReference>
<reference evidence="4" key="3">
    <citation type="submission" date="2025-09" db="UniProtKB">
        <authorList>
            <consortium name="Ensembl"/>
        </authorList>
    </citation>
    <scope>IDENTIFICATION</scope>
</reference>
<feature type="compositionally biased region" description="Low complexity" evidence="1">
    <location>
        <begin position="1276"/>
        <end position="1297"/>
    </location>
</feature>
<feature type="chain" id="PRO_5001834769" evidence="2">
    <location>
        <begin position="25"/>
        <end position="1841"/>
    </location>
</feature>
<feature type="region of interest" description="Disordered" evidence="1">
    <location>
        <begin position="413"/>
        <end position="954"/>
    </location>
</feature>
<feature type="compositionally biased region" description="Basic and acidic residues" evidence="1">
    <location>
        <begin position="512"/>
        <end position="526"/>
    </location>
</feature>
<feature type="compositionally biased region" description="Polar residues" evidence="1">
    <location>
        <begin position="919"/>
        <end position="931"/>
    </location>
</feature>
<reference evidence="4" key="2">
    <citation type="submission" date="2025-08" db="UniProtKB">
        <authorList>
            <consortium name="Ensembl"/>
        </authorList>
    </citation>
    <scope>IDENTIFICATION</scope>
</reference>
<dbReference type="InterPro" id="IPR013783">
    <property type="entry name" value="Ig-like_fold"/>
</dbReference>
<feature type="compositionally biased region" description="Basic and acidic residues" evidence="1">
    <location>
        <begin position="1088"/>
        <end position="1112"/>
    </location>
</feature>
<dbReference type="EMBL" id="AYCK01000295">
    <property type="status" value="NOT_ANNOTATED_CDS"/>
    <property type="molecule type" value="Genomic_DNA"/>
</dbReference>
<dbReference type="GeneTree" id="ENSGT00530000063558"/>
<feature type="compositionally biased region" description="Polar residues" evidence="1">
    <location>
        <begin position="687"/>
        <end position="697"/>
    </location>
</feature>
<feature type="compositionally biased region" description="Polar residues" evidence="1">
    <location>
        <begin position="1244"/>
        <end position="1267"/>
    </location>
</feature>
<feature type="compositionally biased region" description="Basic and acidic residues" evidence="1">
    <location>
        <begin position="663"/>
        <end position="682"/>
    </location>
</feature>
<dbReference type="KEGG" id="pfor:103134517"/>
<feature type="compositionally biased region" description="Polar residues" evidence="1">
    <location>
        <begin position="762"/>
        <end position="799"/>
    </location>
</feature>
<feature type="compositionally biased region" description="Polar residues" evidence="1">
    <location>
        <begin position="1125"/>
        <end position="1135"/>
    </location>
</feature>
<feature type="compositionally biased region" description="Basic and acidic residues" evidence="1">
    <location>
        <begin position="898"/>
        <end position="918"/>
    </location>
</feature>
<feature type="compositionally biased region" description="Polar residues" evidence="1">
    <location>
        <begin position="565"/>
        <end position="581"/>
    </location>
</feature>
<reference evidence="5" key="1">
    <citation type="submission" date="2013-10" db="EMBL/GenBank/DDBJ databases">
        <authorList>
            <person name="Schartl M."/>
            <person name="Warren W."/>
        </authorList>
    </citation>
    <scope>NUCLEOTIDE SEQUENCE [LARGE SCALE GENOMIC DNA]</scope>
    <source>
        <strain evidence="5">female</strain>
    </source>
</reference>
<dbReference type="RefSeq" id="XP_007546856.1">
    <property type="nucleotide sequence ID" value="XM_007546794.2"/>
</dbReference>
<dbReference type="PANTHER" id="PTHR23197">
    <property type="entry name" value="TARSH-RELATED FIBRONECTIN DOMAIN-CONTAINING"/>
    <property type="match status" value="1"/>
</dbReference>
<keyword evidence="2" id="KW-0732">Signal</keyword>
<dbReference type="InterPro" id="IPR049109">
    <property type="entry name" value="TARSH/FNDC1_C"/>
</dbReference>
<feature type="compositionally biased region" description="Basic and acidic residues" evidence="1">
    <location>
        <begin position="932"/>
        <end position="944"/>
    </location>
</feature>
<dbReference type="eggNOG" id="KOG4221">
    <property type="taxonomic scope" value="Eukaryota"/>
</dbReference>
<accession>A0A087YNF9</accession>
<evidence type="ECO:0000313" key="4">
    <source>
        <dbReference type="Ensembl" id="ENSPFOP00000019562.2"/>
    </source>
</evidence>
<feature type="compositionally biased region" description="Basic and acidic residues" evidence="1">
    <location>
        <begin position="1232"/>
        <end position="1243"/>
    </location>
</feature>
<dbReference type="STRING" id="48698.ENSPFOP00000019562"/>
<dbReference type="Gene3D" id="2.60.40.10">
    <property type="entry name" value="Immunoglobulins"/>
    <property type="match status" value="3"/>
</dbReference>
<feature type="compositionally biased region" description="Polar residues" evidence="1">
    <location>
        <begin position="705"/>
        <end position="728"/>
    </location>
</feature>
<feature type="compositionally biased region" description="Low complexity" evidence="1">
    <location>
        <begin position="800"/>
        <end position="825"/>
    </location>
</feature>
<name>A0A087YNF9_POEFO</name>
<feature type="region of interest" description="Disordered" evidence="1">
    <location>
        <begin position="119"/>
        <end position="197"/>
    </location>
</feature>
<feature type="compositionally biased region" description="Polar residues" evidence="1">
    <location>
        <begin position="188"/>
        <end position="197"/>
    </location>
</feature>
<dbReference type="InterPro" id="IPR036116">
    <property type="entry name" value="FN3_sf"/>
</dbReference>
<feature type="domain" description="Fibronectin type-III" evidence="3">
    <location>
        <begin position="225"/>
        <end position="328"/>
    </location>
</feature>
<dbReference type="Ensembl" id="ENSPFOT00000019584.2">
    <property type="protein sequence ID" value="ENSPFOP00000019562.2"/>
    <property type="gene ID" value="ENSPFOG00000019433.2"/>
</dbReference>
<evidence type="ECO:0000256" key="2">
    <source>
        <dbReference type="SAM" id="SignalP"/>
    </source>
</evidence>
<feature type="domain" description="Fibronectin type-III" evidence="3">
    <location>
        <begin position="1605"/>
        <end position="1699"/>
    </location>
</feature>
<feature type="compositionally biased region" description="Polar residues" evidence="1">
    <location>
        <begin position="212"/>
        <end position="223"/>
    </location>
</feature>
<keyword evidence="5" id="KW-1185">Reference proteome</keyword>